<protein>
    <submittedName>
        <fullName evidence="1">Lipoprotein</fullName>
    </submittedName>
</protein>
<keyword evidence="1" id="KW-0449">Lipoprotein</keyword>
<dbReference type="AlphaFoldDB" id="K1TPZ9"/>
<comment type="caution">
    <text evidence="1">The sequence shown here is derived from an EMBL/GenBank/DDBJ whole genome shotgun (WGS) entry which is preliminary data.</text>
</comment>
<sequence>MKKIQKYMMALLSLGVVAAGVVGCSDDDEYTLKSVSAKPSDKFNAKIQFVSRLTDAPLITSDADYQALKGYMVNTLNKREKSWLTVLDRTDNSRLSDVMQLSVDTYRWTASAFNKLGGMTVFEGSTLFFNEPTRLVRSVESGAGCRVTSFSPLMKGTRTDRDENGEVTATVDISFNINFYTVRFDAADQLSAFGGEEGVMNSLKRENMNLLMIGTVKNDLFGSLEQSVASADPSFKVYKVAAGSEFSVFMLAEERFWGFTGVDTESLGNGIEAYSINVMW</sequence>
<organism evidence="1">
    <name type="scientific">human gut metagenome</name>
    <dbReference type="NCBI Taxonomy" id="408170"/>
    <lineage>
        <taxon>unclassified sequences</taxon>
        <taxon>metagenomes</taxon>
        <taxon>organismal metagenomes</taxon>
    </lineage>
</organism>
<gene>
    <name evidence="1" type="ORF">OBE_03219</name>
</gene>
<reference evidence="1" key="1">
    <citation type="journal article" date="2013" name="Environ. Microbiol.">
        <title>Microbiota from the distal guts of lean and obese adolescents exhibit partial functional redundancy besides clear differences in community structure.</title>
        <authorList>
            <person name="Ferrer M."/>
            <person name="Ruiz A."/>
            <person name="Lanza F."/>
            <person name="Haange S.B."/>
            <person name="Oberbach A."/>
            <person name="Till H."/>
            <person name="Bargiela R."/>
            <person name="Campoy C."/>
            <person name="Segura M.T."/>
            <person name="Richter M."/>
            <person name="von Bergen M."/>
            <person name="Seifert J."/>
            <person name="Suarez A."/>
        </authorList>
    </citation>
    <scope>NUCLEOTIDE SEQUENCE</scope>
</reference>
<dbReference type="PROSITE" id="PS51257">
    <property type="entry name" value="PROKAR_LIPOPROTEIN"/>
    <property type="match status" value="1"/>
</dbReference>
<proteinExistence type="predicted"/>
<accession>K1TPZ9</accession>
<name>K1TPZ9_9ZZZZ</name>
<evidence type="ECO:0000313" key="1">
    <source>
        <dbReference type="EMBL" id="EKC71783.1"/>
    </source>
</evidence>
<dbReference type="EMBL" id="AJWZ01002137">
    <property type="protein sequence ID" value="EKC71783.1"/>
    <property type="molecule type" value="Genomic_DNA"/>
</dbReference>